<evidence type="ECO:0000256" key="8">
    <source>
        <dbReference type="ARBA" id="ARBA00023170"/>
    </source>
</evidence>
<dbReference type="Proteomes" id="UP000780345">
    <property type="component" value="Unassembled WGS sequence"/>
</dbReference>
<dbReference type="NCBIfam" id="TIGR01783">
    <property type="entry name" value="TonB-siderophor"/>
    <property type="match status" value="1"/>
</dbReference>
<dbReference type="GO" id="GO:0009279">
    <property type="term" value="C:cell outer membrane"/>
    <property type="evidence" value="ECO:0007669"/>
    <property type="project" value="UniProtKB-SubCell"/>
</dbReference>
<evidence type="ECO:0000313" key="15">
    <source>
        <dbReference type="EMBL" id="MBF1265811.1"/>
    </source>
</evidence>
<dbReference type="GO" id="GO:0038023">
    <property type="term" value="F:signaling receptor activity"/>
    <property type="evidence" value="ECO:0007669"/>
    <property type="project" value="InterPro"/>
</dbReference>
<evidence type="ECO:0000256" key="5">
    <source>
        <dbReference type="ARBA" id="ARBA00022692"/>
    </source>
</evidence>
<evidence type="ECO:0000256" key="11">
    <source>
        <dbReference type="RuleBase" id="RU003357"/>
    </source>
</evidence>
<reference evidence="15" key="1">
    <citation type="submission" date="2020-04" db="EMBL/GenBank/DDBJ databases">
        <title>Deep metagenomics examines the oral microbiome during advanced dental caries in children, revealing novel taxa and co-occurrences with host molecules.</title>
        <authorList>
            <person name="Baker J.L."/>
            <person name="Morton J.T."/>
            <person name="Dinis M."/>
            <person name="Alvarez R."/>
            <person name="Tran N.C."/>
            <person name="Knight R."/>
            <person name="Edlund A."/>
        </authorList>
    </citation>
    <scope>NUCLEOTIDE SEQUENCE</scope>
    <source>
        <strain evidence="15">JCVI_32_bin.62</strain>
    </source>
</reference>
<evidence type="ECO:0000256" key="7">
    <source>
        <dbReference type="ARBA" id="ARBA00023136"/>
    </source>
</evidence>
<dbReference type="SUPFAM" id="SSF56935">
    <property type="entry name" value="Porins"/>
    <property type="match status" value="1"/>
</dbReference>
<keyword evidence="8 15" id="KW-0675">Receptor</keyword>
<keyword evidence="9 10" id="KW-0998">Cell outer membrane</keyword>
<keyword evidence="7 10" id="KW-0472">Membrane</keyword>
<name>A0A930GTS3_NEISI</name>
<dbReference type="EMBL" id="JABZQQ010000088">
    <property type="protein sequence ID" value="MBF1265811.1"/>
    <property type="molecule type" value="Genomic_DNA"/>
</dbReference>
<evidence type="ECO:0000313" key="16">
    <source>
        <dbReference type="Proteomes" id="UP000780345"/>
    </source>
</evidence>
<dbReference type="CDD" id="cd01347">
    <property type="entry name" value="ligand_gated_channel"/>
    <property type="match status" value="1"/>
</dbReference>
<comment type="caution">
    <text evidence="15">The sequence shown here is derived from an EMBL/GenBank/DDBJ whole genome shotgun (WGS) entry which is preliminary data.</text>
</comment>
<keyword evidence="5 10" id="KW-0812">Transmembrane</keyword>
<dbReference type="InterPro" id="IPR012910">
    <property type="entry name" value="Plug_dom"/>
</dbReference>
<dbReference type="GO" id="GO:0015891">
    <property type="term" value="P:siderophore transport"/>
    <property type="evidence" value="ECO:0007669"/>
    <property type="project" value="InterPro"/>
</dbReference>
<dbReference type="PROSITE" id="PS52016">
    <property type="entry name" value="TONB_DEPENDENT_REC_3"/>
    <property type="match status" value="1"/>
</dbReference>
<sequence length="737" mass="82659">MNHSNKETLFKLSTLALCLAALPQAVQAAEEVQQVELKQVNVVGKNRSLRTENQNSYTVSAMRSTTGLVLSPREIPQSVSVITKKQLEDQGVTSLEGALQNATGVNVFKSGGRTHFMSRGYFIEQLEEDGIATQIGSPGGFGLGGPSGDPTSVTDIAMYDRIEVVRGAAGLTQANNEPGGTINAVRKKPTSKRQLSADLMVNTWGRVGGTFDASGALSPEHGLRGRFVGSVGSNKTFQDQSGGHDILLYGVMDKDIGDNSKLTWGASYLNQTKTPDPDGLPMRADGKEWKRSRYLGADWNEARLKKHNLFAEFEHYFNDNWKLSSKLDWRKSDSSKEYYTLGGTDSGIGADGLGKTYSFDRYDTDSRQFTFQNNLTGRIFAFGQSHDLFFMHSYSREKMNTGNRWFDDSSTYNADAFNGSEKAKPDWDADTAKSRGGNGSYRTHAFGLGARINPTDKLHVIVGGRYTNWHRNLYWDRNLKDSSEGTYYALKRNRFIPYAGITYDITPKQSVYAAYTSIFKQTMNRDFNDNLLPPIMGRNYEIGWKGEWNEGRLNTSVALYRTDKDNNNQRVNARPHPYWEPLDQSSRGLDAEISGSLTDRWQVYAGYTFNRSTNRNSVGDNVESRRKGYNFSSHTPKHMFRLYTSYILPVDDGKWTVGLGLKSSSKTANSYGSIKQGGYTVWNTNVQYRPSKNLQLGLAVNNLTDKRYYENQYSRGLNSGNFYGEPRNAVFSLKWKM</sequence>
<dbReference type="InterPro" id="IPR010105">
    <property type="entry name" value="TonB_sidphr_rcpt"/>
</dbReference>
<protein>
    <submittedName>
        <fullName evidence="15">TonB-dependent siderophore receptor</fullName>
    </submittedName>
</protein>
<dbReference type="InterPro" id="IPR000531">
    <property type="entry name" value="Beta-barrel_TonB"/>
</dbReference>
<evidence type="ECO:0000256" key="1">
    <source>
        <dbReference type="ARBA" id="ARBA00004571"/>
    </source>
</evidence>
<comment type="similarity">
    <text evidence="2 10 11">Belongs to the TonB-dependent receptor family.</text>
</comment>
<keyword evidence="12" id="KW-0732">Signal</keyword>
<keyword evidence="6 11" id="KW-0798">TonB box</keyword>
<evidence type="ECO:0000259" key="14">
    <source>
        <dbReference type="Pfam" id="PF07715"/>
    </source>
</evidence>
<feature type="chain" id="PRO_5037112653" evidence="12">
    <location>
        <begin position="29"/>
        <end position="737"/>
    </location>
</feature>
<gene>
    <name evidence="15" type="ORF">HXM80_09185</name>
</gene>
<feature type="domain" description="TonB-dependent receptor-like beta-barrel" evidence="13">
    <location>
        <begin position="254"/>
        <end position="703"/>
    </location>
</feature>
<evidence type="ECO:0000256" key="3">
    <source>
        <dbReference type="ARBA" id="ARBA00022448"/>
    </source>
</evidence>
<evidence type="ECO:0000256" key="10">
    <source>
        <dbReference type="PROSITE-ProRule" id="PRU01360"/>
    </source>
</evidence>
<evidence type="ECO:0000256" key="6">
    <source>
        <dbReference type="ARBA" id="ARBA00023077"/>
    </source>
</evidence>
<evidence type="ECO:0000256" key="4">
    <source>
        <dbReference type="ARBA" id="ARBA00022452"/>
    </source>
</evidence>
<dbReference type="GO" id="GO:0015344">
    <property type="term" value="F:siderophore uptake transmembrane transporter activity"/>
    <property type="evidence" value="ECO:0007669"/>
    <property type="project" value="TreeGrafter"/>
</dbReference>
<evidence type="ECO:0000259" key="13">
    <source>
        <dbReference type="Pfam" id="PF00593"/>
    </source>
</evidence>
<evidence type="ECO:0000256" key="12">
    <source>
        <dbReference type="SAM" id="SignalP"/>
    </source>
</evidence>
<dbReference type="Pfam" id="PF00593">
    <property type="entry name" value="TonB_dep_Rec_b-barrel"/>
    <property type="match status" value="1"/>
</dbReference>
<proteinExistence type="inferred from homology"/>
<dbReference type="InterPro" id="IPR037066">
    <property type="entry name" value="Plug_dom_sf"/>
</dbReference>
<dbReference type="Pfam" id="PF07715">
    <property type="entry name" value="Plug"/>
    <property type="match status" value="1"/>
</dbReference>
<dbReference type="AlphaFoldDB" id="A0A930GTS3"/>
<feature type="signal peptide" evidence="12">
    <location>
        <begin position="1"/>
        <end position="28"/>
    </location>
</feature>
<dbReference type="InterPro" id="IPR039426">
    <property type="entry name" value="TonB-dep_rcpt-like"/>
</dbReference>
<organism evidence="15 16">
    <name type="scientific">Neisseria sicca</name>
    <dbReference type="NCBI Taxonomy" id="490"/>
    <lineage>
        <taxon>Bacteria</taxon>
        <taxon>Pseudomonadati</taxon>
        <taxon>Pseudomonadota</taxon>
        <taxon>Betaproteobacteria</taxon>
        <taxon>Neisseriales</taxon>
        <taxon>Neisseriaceae</taxon>
        <taxon>Neisseria</taxon>
    </lineage>
</organism>
<keyword evidence="4 10" id="KW-1134">Transmembrane beta strand</keyword>
<dbReference type="PANTHER" id="PTHR32552">
    <property type="entry name" value="FERRICHROME IRON RECEPTOR-RELATED"/>
    <property type="match status" value="1"/>
</dbReference>
<keyword evidence="3 10" id="KW-0813">Transport</keyword>
<comment type="subcellular location">
    <subcellularLocation>
        <location evidence="1 10">Cell outer membrane</location>
        <topology evidence="1 10">Multi-pass membrane protein</topology>
    </subcellularLocation>
</comment>
<evidence type="ECO:0000256" key="2">
    <source>
        <dbReference type="ARBA" id="ARBA00009810"/>
    </source>
</evidence>
<feature type="domain" description="TonB-dependent receptor plug" evidence="14">
    <location>
        <begin position="72"/>
        <end position="181"/>
    </location>
</feature>
<evidence type="ECO:0000256" key="9">
    <source>
        <dbReference type="ARBA" id="ARBA00023237"/>
    </source>
</evidence>
<dbReference type="Gene3D" id="2.170.130.10">
    <property type="entry name" value="TonB-dependent receptor, plug domain"/>
    <property type="match status" value="1"/>
</dbReference>
<accession>A0A930GTS3</accession>
<dbReference type="Gene3D" id="2.40.170.20">
    <property type="entry name" value="TonB-dependent receptor, beta-barrel domain"/>
    <property type="match status" value="1"/>
</dbReference>
<dbReference type="InterPro" id="IPR036942">
    <property type="entry name" value="Beta-barrel_TonB_sf"/>
</dbReference>
<dbReference type="PANTHER" id="PTHR32552:SF74">
    <property type="entry name" value="HYDROXAMATE SIDEROPHORE RECEPTOR FHUE"/>
    <property type="match status" value="1"/>
</dbReference>